<evidence type="ECO:0000313" key="6">
    <source>
        <dbReference type="EMBL" id="ARO45111.1"/>
    </source>
</evidence>
<geneLocation type="plasmid" evidence="6">
    <name>pUR_B4A</name>
</geneLocation>
<dbReference type="EMBL" id="KX009060">
    <property type="protein sequence ID" value="ARO44916.1"/>
    <property type="molecule type" value="Genomic_DNA"/>
</dbReference>
<evidence type="ECO:0000259" key="3">
    <source>
        <dbReference type="Pfam" id="PF16509"/>
    </source>
</evidence>
<dbReference type="EMBL" id="KX009062">
    <property type="protein sequence ID" value="ARO45111.1"/>
    <property type="molecule type" value="Genomic_DNA"/>
</dbReference>
<dbReference type="EMBL" id="KX009063">
    <property type="protein sequence ID" value="ARO45243.1"/>
    <property type="molecule type" value="Genomic_DNA"/>
</dbReference>
<dbReference type="GO" id="GO:0004527">
    <property type="term" value="F:exonuclease activity"/>
    <property type="evidence" value="ECO:0007669"/>
    <property type="project" value="UniProtKB-KW"/>
</dbReference>
<dbReference type="InterPro" id="IPR032428">
    <property type="entry name" value="TrfB"/>
</dbReference>
<dbReference type="EMBL" id="KX009061">
    <property type="protein sequence ID" value="ARO45017.1"/>
    <property type="molecule type" value="Genomic_DNA"/>
</dbReference>
<sequence length="98" mass="10777">MTKTRYTPEQWESYSAALRSMSVKTVELARAVLVEGKKPVALADETGEKKQVIYAAVQRVNAALANAGAQELIPVLVWVPAELEDQVRAIAQPYPQPQ</sequence>
<protein>
    <submittedName>
        <fullName evidence="6">Exonuclease SbcC</fullName>
    </submittedName>
</protein>
<feature type="domain" description="TrfB transcriptional repressor protein" evidence="3">
    <location>
        <begin position="7"/>
        <end position="89"/>
    </location>
</feature>
<keyword evidence="6" id="KW-0269">Exonuclease</keyword>
<evidence type="ECO:0000256" key="2">
    <source>
        <dbReference type="ARBA" id="ARBA00023163"/>
    </source>
</evidence>
<dbReference type="Gene3D" id="1.10.10.2690">
    <property type="match status" value="1"/>
</dbReference>
<keyword evidence="6" id="KW-0378">Hydrolase</keyword>
<dbReference type="Pfam" id="PF16509">
    <property type="entry name" value="KORA"/>
    <property type="match status" value="1"/>
</dbReference>
<proteinExistence type="predicted"/>
<evidence type="ECO:0000256" key="1">
    <source>
        <dbReference type="ARBA" id="ARBA00023015"/>
    </source>
</evidence>
<evidence type="ECO:0000313" key="5">
    <source>
        <dbReference type="EMBL" id="ARO45017.1"/>
    </source>
</evidence>
<geneLocation type="plasmid" evidence="7">
    <name>pPU_RT811</name>
</geneLocation>
<geneLocation type="plasmid" evidence="5">
    <name>pUR_RT652</name>
</geneLocation>
<reference evidence="6" key="1">
    <citation type="submission" date="2016-03" db="EMBL/GenBank/DDBJ databases">
        <title>The evolution of Pseudomonas syringae pv. actinidiae in New Zealand.</title>
        <authorList>
            <person name="Taiaroa G."/>
            <person name="Poulter R.T.M."/>
            <person name="Lamont I."/>
            <person name="Stockwell P."/>
            <person name="Butler M.I."/>
        </authorList>
    </citation>
    <scope>NUCLEOTIDE SEQUENCE</scope>
    <source>
        <strain evidence="6">B4A</strain>
        <strain evidence="4">RT594</strain>
        <strain evidence="5">RT652</strain>
        <strain evidence="7">RT811</strain>
        <plasmid evidence="7">pPU_RT811</plasmid>
        <plasmid evidence="6">pUR_B4A</plasmid>
        <plasmid evidence="4">pUR_RT594</plasmid>
        <plasmid evidence="5">pUR_RT652</plasmid>
    </source>
</reference>
<accession>A0A2P0QFF4</accession>
<dbReference type="RefSeq" id="WP_074321550.1">
    <property type="nucleotide sequence ID" value="NZ_CP017011.1"/>
</dbReference>
<keyword evidence="1" id="KW-0805">Transcription regulation</keyword>
<organism evidence="6">
    <name type="scientific">Pseudomonas syringae pv. actinidiae</name>
    <dbReference type="NCBI Taxonomy" id="103796"/>
    <lineage>
        <taxon>Bacteria</taxon>
        <taxon>Pseudomonadati</taxon>
        <taxon>Pseudomonadota</taxon>
        <taxon>Gammaproteobacteria</taxon>
        <taxon>Pseudomonadales</taxon>
        <taxon>Pseudomonadaceae</taxon>
        <taxon>Pseudomonas</taxon>
        <taxon>Pseudomonas syringae</taxon>
    </lineage>
</organism>
<evidence type="ECO:0000313" key="7">
    <source>
        <dbReference type="EMBL" id="ARO45243.1"/>
    </source>
</evidence>
<keyword evidence="6" id="KW-0540">Nuclease</keyword>
<keyword evidence="6" id="KW-0614">Plasmid</keyword>
<dbReference type="InterPro" id="IPR053721">
    <property type="entry name" value="Fimbrial_Adhesin_Reg"/>
</dbReference>
<keyword evidence="2" id="KW-0804">Transcription</keyword>
<geneLocation type="plasmid" evidence="4">
    <name>pUR_RT594</name>
</geneLocation>
<dbReference type="AlphaFoldDB" id="A0A2P0QFF4"/>
<name>A0A2P0QFF4_PSESF</name>
<evidence type="ECO:0000313" key="4">
    <source>
        <dbReference type="EMBL" id="ARO44916.1"/>
    </source>
</evidence>